<dbReference type="RefSeq" id="WP_081018826.1">
    <property type="nucleotide sequence ID" value="NZ_CZBP01000001.1"/>
</dbReference>
<reference evidence="10 11" key="1">
    <citation type="submission" date="2015-09" db="EMBL/GenBank/DDBJ databases">
        <authorList>
            <consortium name="Pathogen Informatics"/>
        </authorList>
    </citation>
    <scope>NUCLEOTIDE SEQUENCE [LARGE SCALE GENOMIC DNA]</scope>
    <source>
        <strain evidence="10 11">2789STDY5834957</strain>
    </source>
</reference>
<dbReference type="PANTHER" id="PTHR23117:SF13">
    <property type="entry name" value="GUANYLATE KINASE"/>
    <property type="match status" value="1"/>
</dbReference>
<sequence>MDNMIKKFNEELKYYFPESRLEAVLFEIPLSGSKGIDIRGDLNVMEFYKFLNFNKIWITENLQKYFHVENWKDYNVHPQKAGLGTFTKIAFTNEEAQKRGCMNMQYFDPILYTEVVFTETTEFKVQHPLQIFYMSVYIIFDAFIKRYEDMLLAHKEAKDVESLTPESAKKYTAIITSEPDGKGLDYISDHPWEGNLEATKEFDTVEELYEFEGLFYQLFANKSGRRIGYGMVNDEYPAADIREFEKTQNPKQGQLIIISGFSRAGKNAIADGLKELSDNYIYSVSATTRQPRPGERNEVDYFFITPECFANLEESGGFLESAEYCGNKYGTLASPVVKALEEGRDMVLVLETEGAMKVKSIYPTAISFFVAAPASDLKARMERTETTEEDRRNRLAQIRKEISMIPKYDYLIMNGNGMLEKNIELVHNIIKGQKAKTSANLDVLEQLRKEY</sequence>
<keyword evidence="6 10" id="KW-0418">Kinase</keyword>
<dbReference type="EMBL" id="CZBP01000001">
    <property type="protein sequence ID" value="CUP62445.1"/>
    <property type="molecule type" value="Genomic_DNA"/>
</dbReference>
<dbReference type="SUPFAM" id="SSF52540">
    <property type="entry name" value="P-loop containing nucleoside triphosphate hydrolases"/>
    <property type="match status" value="1"/>
</dbReference>
<dbReference type="PROSITE" id="PS50052">
    <property type="entry name" value="GUANYLATE_KINASE_2"/>
    <property type="match status" value="1"/>
</dbReference>
<evidence type="ECO:0000256" key="2">
    <source>
        <dbReference type="ARBA" id="ARBA00005790"/>
    </source>
</evidence>
<dbReference type="Pfam" id="PF00625">
    <property type="entry name" value="Guanylate_kin"/>
    <property type="match status" value="1"/>
</dbReference>
<evidence type="ECO:0000256" key="1">
    <source>
        <dbReference type="ARBA" id="ARBA00003531"/>
    </source>
</evidence>
<accession>A0A174PVP7</accession>
<evidence type="ECO:0000256" key="3">
    <source>
        <dbReference type="ARBA" id="ARBA00012961"/>
    </source>
</evidence>
<organism evidence="10 11">
    <name type="scientific">Blautia obeum</name>
    <dbReference type="NCBI Taxonomy" id="40520"/>
    <lineage>
        <taxon>Bacteria</taxon>
        <taxon>Bacillati</taxon>
        <taxon>Bacillota</taxon>
        <taxon>Clostridia</taxon>
        <taxon>Lachnospirales</taxon>
        <taxon>Lachnospiraceae</taxon>
        <taxon>Blautia</taxon>
    </lineage>
</organism>
<proteinExistence type="inferred from homology"/>
<evidence type="ECO:0000256" key="5">
    <source>
        <dbReference type="ARBA" id="ARBA00022679"/>
    </source>
</evidence>
<dbReference type="Proteomes" id="UP000095762">
    <property type="component" value="Unassembled WGS sequence"/>
</dbReference>
<keyword evidence="5 10" id="KW-0808">Transferase</keyword>
<dbReference type="GO" id="GO:0005829">
    <property type="term" value="C:cytosol"/>
    <property type="evidence" value="ECO:0007669"/>
    <property type="project" value="TreeGrafter"/>
</dbReference>
<comment type="catalytic activity">
    <reaction evidence="8">
        <text>GMP + ATP = GDP + ADP</text>
        <dbReference type="Rhea" id="RHEA:20780"/>
        <dbReference type="ChEBI" id="CHEBI:30616"/>
        <dbReference type="ChEBI" id="CHEBI:58115"/>
        <dbReference type="ChEBI" id="CHEBI:58189"/>
        <dbReference type="ChEBI" id="CHEBI:456216"/>
        <dbReference type="EC" id="2.7.4.8"/>
    </reaction>
</comment>
<evidence type="ECO:0000259" key="9">
    <source>
        <dbReference type="PROSITE" id="PS50052"/>
    </source>
</evidence>
<evidence type="ECO:0000256" key="6">
    <source>
        <dbReference type="ARBA" id="ARBA00022777"/>
    </source>
</evidence>
<name>A0A174PVP7_9FIRM</name>
<feature type="domain" description="Guanylate kinase-like" evidence="9">
    <location>
        <begin position="253"/>
        <end position="431"/>
    </location>
</feature>
<comment type="similarity">
    <text evidence="2">Belongs to the guanylate kinase family.</text>
</comment>
<comment type="function">
    <text evidence="1">Essential for recycling GMP and indirectly, cGMP.</text>
</comment>
<gene>
    <name evidence="10" type="primary">gmk_1</name>
    <name evidence="10" type="ORF">ERS852569_00219</name>
</gene>
<dbReference type="InterPro" id="IPR008144">
    <property type="entry name" value="Guanylate_kin-like_dom"/>
</dbReference>
<dbReference type="PANTHER" id="PTHR23117">
    <property type="entry name" value="GUANYLATE KINASE-RELATED"/>
    <property type="match status" value="1"/>
</dbReference>
<dbReference type="AlphaFoldDB" id="A0A174PVP7"/>
<evidence type="ECO:0000256" key="4">
    <source>
        <dbReference type="ARBA" id="ARBA00016296"/>
    </source>
</evidence>
<evidence type="ECO:0000313" key="11">
    <source>
        <dbReference type="Proteomes" id="UP000095762"/>
    </source>
</evidence>
<dbReference type="Gene3D" id="3.30.63.10">
    <property type="entry name" value="Guanylate Kinase phosphate binding domain"/>
    <property type="match status" value="1"/>
</dbReference>
<dbReference type="InterPro" id="IPR027417">
    <property type="entry name" value="P-loop_NTPase"/>
</dbReference>
<dbReference type="CDD" id="cd00071">
    <property type="entry name" value="GMPK"/>
    <property type="match status" value="1"/>
</dbReference>
<evidence type="ECO:0000256" key="7">
    <source>
        <dbReference type="ARBA" id="ARBA00030128"/>
    </source>
</evidence>
<dbReference type="GO" id="GO:0004385">
    <property type="term" value="F:GMP kinase activity"/>
    <property type="evidence" value="ECO:0007669"/>
    <property type="project" value="UniProtKB-EC"/>
</dbReference>
<evidence type="ECO:0000256" key="8">
    <source>
        <dbReference type="ARBA" id="ARBA00048594"/>
    </source>
</evidence>
<dbReference type="Gene3D" id="3.40.50.300">
    <property type="entry name" value="P-loop containing nucleotide triphosphate hydrolases"/>
    <property type="match status" value="1"/>
</dbReference>
<protein>
    <recommendedName>
        <fullName evidence="4">Guanylate kinase</fullName>
        <ecNumber evidence="3">2.7.4.8</ecNumber>
    </recommendedName>
    <alternativeName>
        <fullName evidence="7">GMP kinase</fullName>
    </alternativeName>
</protein>
<evidence type="ECO:0000313" key="10">
    <source>
        <dbReference type="EMBL" id="CUP62445.1"/>
    </source>
</evidence>
<dbReference type="FunFam" id="3.30.63.10:FF:000002">
    <property type="entry name" value="Guanylate kinase 1"/>
    <property type="match status" value="1"/>
</dbReference>
<dbReference type="InterPro" id="IPR008145">
    <property type="entry name" value="GK/Ca_channel_bsu"/>
</dbReference>
<dbReference type="SMART" id="SM00072">
    <property type="entry name" value="GuKc"/>
    <property type="match status" value="1"/>
</dbReference>
<dbReference type="EC" id="2.7.4.8" evidence="3"/>